<feature type="domain" description="Phenylalanine--tRNA ligase beta subunit B1" evidence="1">
    <location>
        <begin position="1"/>
        <end position="45"/>
    </location>
</feature>
<evidence type="ECO:0000313" key="2">
    <source>
        <dbReference type="EMBL" id="KAE8944350.1"/>
    </source>
</evidence>
<dbReference type="EMBL" id="QXGF01000208">
    <property type="protein sequence ID" value="KAE8944350.1"/>
    <property type="molecule type" value="Genomic_DNA"/>
</dbReference>
<dbReference type="Gene3D" id="3.30.56.10">
    <property type="match status" value="1"/>
</dbReference>
<dbReference type="Proteomes" id="UP000429523">
    <property type="component" value="Unassembled WGS sequence"/>
</dbReference>
<dbReference type="InterPro" id="IPR040659">
    <property type="entry name" value="PhetRS_B1"/>
</dbReference>
<accession>A0A6A3FK57</accession>
<protein>
    <recommendedName>
        <fullName evidence="1">Phenylalanine--tRNA ligase beta subunit B1 domain-containing protein</fullName>
    </recommendedName>
</protein>
<sequence length="227" mass="25285">MPTVGSSGFAAMGQTNTDEVFDVLCFEFDFELDDITSEKQLKQREMQGQDKDHSAHSDAVRDEQFTQRHAQAGHDPGTLHLQLERCDIVGLRRRKSAELCLDEFCRSPSQKMATRGRHRLTPEELSVIMPLSLEYPYFQCLPGSLGFSCLLEHRLVDGDFEAVECMVNGLYSAAAVPKNRCDSHDATNFTTKDGSGQSFSSSSPMTDAVRLDHFHAYTAPTATGLRE</sequence>
<dbReference type="Pfam" id="PF18262">
    <property type="entry name" value="PhetRS_B1"/>
    <property type="match status" value="1"/>
</dbReference>
<organism evidence="2 3">
    <name type="scientific">Phytophthora fragariae</name>
    <dbReference type="NCBI Taxonomy" id="53985"/>
    <lineage>
        <taxon>Eukaryota</taxon>
        <taxon>Sar</taxon>
        <taxon>Stramenopiles</taxon>
        <taxon>Oomycota</taxon>
        <taxon>Peronosporomycetes</taxon>
        <taxon>Peronosporales</taxon>
        <taxon>Peronosporaceae</taxon>
        <taxon>Phytophthora</taxon>
    </lineage>
</organism>
<dbReference type="AlphaFoldDB" id="A0A6A3FK57"/>
<gene>
    <name evidence="2" type="ORF">PF009_g5965</name>
</gene>
<name>A0A6A3FK57_9STRA</name>
<evidence type="ECO:0000313" key="3">
    <source>
        <dbReference type="Proteomes" id="UP000429523"/>
    </source>
</evidence>
<evidence type="ECO:0000259" key="1">
    <source>
        <dbReference type="Pfam" id="PF18262"/>
    </source>
</evidence>
<proteinExistence type="predicted"/>
<reference evidence="2 3" key="1">
    <citation type="submission" date="2018-08" db="EMBL/GenBank/DDBJ databases">
        <title>Genomic investigation of the strawberry pathogen Phytophthora fragariae indicates pathogenicity is determined by transcriptional variation in three key races.</title>
        <authorList>
            <person name="Adams T.M."/>
            <person name="Armitage A.D."/>
            <person name="Sobczyk M.K."/>
            <person name="Bates H.J."/>
            <person name="Dunwell J.M."/>
            <person name="Nellist C.F."/>
            <person name="Harrison R.J."/>
        </authorList>
    </citation>
    <scope>NUCLEOTIDE SEQUENCE [LARGE SCALE GENOMIC DNA]</scope>
    <source>
        <strain evidence="2 3">NOV-9</strain>
    </source>
</reference>
<comment type="caution">
    <text evidence="2">The sequence shown here is derived from an EMBL/GenBank/DDBJ whole genome shotgun (WGS) entry which is preliminary data.</text>
</comment>